<organism evidence="1 2">
    <name type="scientific">Lactiplantibacillus fabifermentans DSM 21115</name>
    <dbReference type="NCBI Taxonomy" id="1413187"/>
    <lineage>
        <taxon>Bacteria</taxon>
        <taxon>Bacillati</taxon>
        <taxon>Bacillota</taxon>
        <taxon>Bacilli</taxon>
        <taxon>Lactobacillales</taxon>
        <taxon>Lactobacillaceae</taxon>
        <taxon>Lactiplantibacillus</taxon>
    </lineage>
</organism>
<protein>
    <submittedName>
        <fullName evidence="1">Uncharacterized protein</fullName>
    </submittedName>
</protein>
<proteinExistence type="predicted"/>
<keyword evidence="2" id="KW-1185">Reference proteome</keyword>
<reference evidence="1 2" key="1">
    <citation type="journal article" date="2015" name="Genome Announc.">
        <title>Expanding the biotechnology potential of lactobacilli through comparative genomics of 213 strains and associated genera.</title>
        <authorList>
            <person name="Sun Z."/>
            <person name="Harris H.M."/>
            <person name="McCann A."/>
            <person name="Guo C."/>
            <person name="Argimon S."/>
            <person name="Zhang W."/>
            <person name="Yang X."/>
            <person name="Jeffery I.B."/>
            <person name="Cooney J.C."/>
            <person name="Kagawa T.F."/>
            <person name="Liu W."/>
            <person name="Song Y."/>
            <person name="Salvetti E."/>
            <person name="Wrobel A."/>
            <person name="Rasinkangas P."/>
            <person name="Parkhill J."/>
            <person name="Rea M.C."/>
            <person name="O'Sullivan O."/>
            <person name="Ritari J."/>
            <person name="Douillard F.P."/>
            <person name="Paul Ross R."/>
            <person name="Yang R."/>
            <person name="Briner A.E."/>
            <person name="Felis G.E."/>
            <person name="de Vos W.M."/>
            <person name="Barrangou R."/>
            <person name="Klaenhammer T.R."/>
            <person name="Caufield P.W."/>
            <person name="Cui Y."/>
            <person name="Zhang H."/>
            <person name="O'Toole P.W."/>
        </authorList>
    </citation>
    <scope>NUCLEOTIDE SEQUENCE [LARGE SCALE GENOMIC DNA]</scope>
    <source>
        <strain evidence="1 2">DSM 21115</strain>
    </source>
</reference>
<dbReference type="AlphaFoldDB" id="A0A0R2NS29"/>
<gene>
    <name evidence="1" type="ORF">DY78_GL002931</name>
</gene>
<evidence type="ECO:0000313" key="1">
    <source>
        <dbReference type="EMBL" id="KRO27682.1"/>
    </source>
</evidence>
<dbReference type="Proteomes" id="UP000050920">
    <property type="component" value="Unassembled WGS sequence"/>
</dbReference>
<sequence>MINDEHKYPDIWNDDPEQIAAFNREIGSQDDGADYGREAADAMDEQITDKN</sequence>
<accession>A0A0R2NS29</accession>
<dbReference type="EMBL" id="AYGX02000070">
    <property type="protein sequence ID" value="KRO27682.1"/>
    <property type="molecule type" value="Genomic_DNA"/>
</dbReference>
<comment type="caution">
    <text evidence="1">The sequence shown here is derived from an EMBL/GenBank/DDBJ whole genome shotgun (WGS) entry which is preliminary data.</text>
</comment>
<evidence type="ECO:0000313" key="2">
    <source>
        <dbReference type="Proteomes" id="UP000050920"/>
    </source>
</evidence>
<dbReference type="RefSeq" id="WP_156093433.1">
    <property type="nucleotide sequence ID" value="NZ_AYGX02000070.1"/>
</dbReference>
<name>A0A0R2NS29_9LACO</name>